<name>A0A194RC69_PAPMA</name>
<dbReference type="FunCoup" id="A0A194RC69">
    <property type="interactions" value="74"/>
</dbReference>
<keyword evidence="4 5" id="KW-0472">Membrane</keyword>
<gene>
    <name evidence="8" type="ORF">RR48_09091</name>
</gene>
<organism evidence="8 9">
    <name type="scientific">Papilio machaon</name>
    <name type="common">Old World swallowtail butterfly</name>
    <dbReference type="NCBI Taxonomy" id="76193"/>
    <lineage>
        <taxon>Eukaryota</taxon>
        <taxon>Metazoa</taxon>
        <taxon>Ecdysozoa</taxon>
        <taxon>Arthropoda</taxon>
        <taxon>Hexapoda</taxon>
        <taxon>Insecta</taxon>
        <taxon>Pterygota</taxon>
        <taxon>Neoptera</taxon>
        <taxon>Endopterygota</taxon>
        <taxon>Lepidoptera</taxon>
        <taxon>Glossata</taxon>
        <taxon>Ditrysia</taxon>
        <taxon>Papilionoidea</taxon>
        <taxon>Papilionidae</taxon>
        <taxon>Papilioninae</taxon>
        <taxon>Papilio</taxon>
    </lineage>
</organism>
<proteinExistence type="predicted"/>
<comment type="subcellular location">
    <subcellularLocation>
        <location evidence="1">Membrane</location>
        <topology evidence="1">Multi-pass membrane protein</topology>
    </subcellularLocation>
</comment>
<feature type="domain" description="MARVEL" evidence="7">
    <location>
        <begin position="61"/>
        <end position="183"/>
    </location>
</feature>
<protein>
    <submittedName>
        <fullName evidence="8">CKLF-like MARVEL transmembrane domain-containing protein 4</fullName>
    </submittedName>
</protein>
<evidence type="ECO:0000256" key="6">
    <source>
        <dbReference type="SAM" id="Phobius"/>
    </source>
</evidence>
<reference evidence="8 9" key="1">
    <citation type="journal article" date="2015" name="Nat. Commun.">
        <title>Outbred genome sequencing and CRISPR/Cas9 gene editing in butterflies.</title>
        <authorList>
            <person name="Li X."/>
            <person name="Fan D."/>
            <person name="Zhang W."/>
            <person name="Liu G."/>
            <person name="Zhang L."/>
            <person name="Zhao L."/>
            <person name="Fang X."/>
            <person name="Chen L."/>
            <person name="Dong Y."/>
            <person name="Chen Y."/>
            <person name="Ding Y."/>
            <person name="Zhao R."/>
            <person name="Feng M."/>
            <person name="Zhu Y."/>
            <person name="Feng Y."/>
            <person name="Jiang X."/>
            <person name="Zhu D."/>
            <person name="Xiang H."/>
            <person name="Feng X."/>
            <person name="Li S."/>
            <person name="Wang J."/>
            <person name="Zhang G."/>
            <person name="Kronforst M.R."/>
            <person name="Wang W."/>
        </authorList>
    </citation>
    <scope>NUCLEOTIDE SEQUENCE [LARGE SCALE GENOMIC DNA]</scope>
    <source>
        <strain evidence="8">Ya'a_city_454_Pm</strain>
        <tissue evidence="8">Whole body</tissue>
    </source>
</reference>
<dbReference type="PROSITE" id="PS51225">
    <property type="entry name" value="MARVEL"/>
    <property type="match status" value="1"/>
</dbReference>
<accession>A0A194RC69</accession>
<feature type="transmembrane region" description="Helical" evidence="6">
    <location>
        <begin position="124"/>
        <end position="146"/>
    </location>
</feature>
<dbReference type="GO" id="GO:0016020">
    <property type="term" value="C:membrane"/>
    <property type="evidence" value="ECO:0007669"/>
    <property type="project" value="UniProtKB-SubCell"/>
</dbReference>
<keyword evidence="3 6" id="KW-1133">Transmembrane helix</keyword>
<sequence length="190" mass="20753">MLWVACRVIESEIRLRVVIWSATGSGMSVDGLGRLTKVSQAAGTCPLLQQRSRRSFRLSAAQAQATANRSLGNGIIGILCMALGSPWASAWFVFVAVTSFITTLMWSFVYLLSIREALKLPINWVLSELISTTLETFFYLIAFIVMFTTVTGHYANNVAAAVFGMFNTLAYAASSFFLFKEHKASVAAAS</sequence>
<feature type="transmembrane region" description="Helical" evidence="6">
    <location>
        <begin position="91"/>
        <end position="112"/>
    </location>
</feature>
<evidence type="ECO:0000256" key="5">
    <source>
        <dbReference type="PROSITE-ProRule" id="PRU00581"/>
    </source>
</evidence>
<evidence type="ECO:0000313" key="9">
    <source>
        <dbReference type="Proteomes" id="UP000053240"/>
    </source>
</evidence>
<keyword evidence="9" id="KW-1185">Reference proteome</keyword>
<dbReference type="InterPro" id="IPR050578">
    <property type="entry name" value="MARVEL-CKLF_proteins"/>
</dbReference>
<dbReference type="EMBL" id="KQ460398">
    <property type="protein sequence ID" value="KPJ15064.1"/>
    <property type="molecule type" value="Genomic_DNA"/>
</dbReference>
<evidence type="ECO:0000256" key="4">
    <source>
        <dbReference type="ARBA" id="ARBA00023136"/>
    </source>
</evidence>
<dbReference type="Proteomes" id="UP000053240">
    <property type="component" value="Unassembled WGS sequence"/>
</dbReference>
<dbReference type="InParanoid" id="A0A194RC69"/>
<dbReference type="PANTHER" id="PTHR22776:SF97">
    <property type="entry name" value="RE01453P"/>
    <property type="match status" value="1"/>
</dbReference>
<evidence type="ECO:0000259" key="7">
    <source>
        <dbReference type="PROSITE" id="PS51225"/>
    </source>
</evidence>
<evidence type="ECO:0000313" key="8">
    <source>
        <dbReference type="EMBL" id="KPJ15064.1"/>
    </source>
</evidence>
<dbReference type="PANTHER" id="PTHR22776">
    <property type="entry name" value="MARVEL-CONTAINING POTENTIAL LIPID RAFT-ASSOCIATED PROTEIN"/>
    <property type="match status" value="1"/>
</dbReference>
<feature type="transmembrane region" description="Helical" evidence="6">
    <location>
        <begin position="158"/>
        <end position="179"/>
    </location>
</feature>
<dbReference type="InterPro" id="IPR008253">
    <property type="entry name" value="Marvel"/>
</dbReference>
<dbReference type="Pfam" id="PF01284">
    <property type="entry name" value="MARVEL"/>
    <property type="match status" value="1"/>
</dbReference>
<evidence type="ECO:0000256" key="2">
    <source>
        <dbReference type="ARBA" id="ARBA00022692"/>
    </source>
</evidence>
<evidence type="ECO:0000256" key="3">
    <source>
        <dbReference type="ARBA" id="ARBA00022989"/>
    </source>
</evidence>
<dbReference type="AlphaFoldDB" id="A0A194RC69"/>
<keyword evidence="2 5" id="KW-0812">Transmembrane</keyword>
<evidence type="ECO:0000256" key="1">
    <source>
        <dbReference type="ARBA" id="ARBA00004141"/>
    </source>
</evidence>